<gene>
    <name evidence="1" type="ORF">ANN_17455</name>
</gene>
<organism evidence="1 2">
    <name type="scientific">Periplaneta americana</name>
    <name type="common">American cockroach</name>
    <name type="synonym">Blatta americana</name>
    <dbReference type="NCBI Taxonomy" id="6978"/>
    <lineage>
        <taxon>Eukaryota</taxon>
        <taxon>Metazoa</taxon>
        <taxon>Ecdysozoa</taxon>
        <taxon>Arthropoda</taxon>
        <taxon>Hexapoda</taxon>
        <taxon>Insecta</taxon>
        <taxon>Pterygota</taxon>
        <taxon>Neoptera</taxon>
        <taxon>Polyneoptera</taxon>
        <taxon>Dictyoptera</taxon>
        <taxon>Blattodea</taxon>
        <taxon>Blattoidea</taxon>
        <taxon>Blattidae</taxon>
        <taxon>Blattinae</taxon>
        <taxon>Periplaneta</taxon>
    </lineage>
</organism>
<evidence type="ECO:0000313" key="2">
    <source>
        <dbReference type="Proteomes" id="UP001148838"/>
    </source>
</evidence>
<accession>A0ABQ8SUE6</accession>
<dbReference type="Proteomes" id="UP001148838">
    <property type="component" value="Unassembled WGS sequence"/>
</dbReference>
<keyword evidence="2" id="KW-1185">Reference proteome</keyword>
<reference evidence="1 2" key="1">
    <citation type="journal article" date="2022" name="Allergy">
        <title>Genome assembly and annotation of Periplaneta americana reveal a comprehensive cockroach allergen profile.</title>
        <authorList>
            <person name="Wang L."/>
            <person name="Xiong Q."/>
            <person name="Saelim N."/>
            <person name="Wang L."/>
            <person name="Nong W."/>
            <person name="Wan A.T."/>
            <person name="Shi M."/>
            <person name="Liu X."/>
            <person name="Cao Q."/>
            <person name="Hui J.H.L."/>
            <person name="Sookrung N."/>
            <person name="Leung T.F."/>
            <person name="Tungtrongchitr A."/>
            <person name="Tsui S.K.W."/>
        </authorList>
    </citation>
    <scope>NUCLEOTIDE SEQUENCE [LARGE SCALE GENOMIC DNA]</scope>
    <source>
        <strain evidence="1">PWHHKU_190912</strain>
    </source>
</reference>
<evidence type="ECO:0000313" key="1">
    <source>
        <dbReference type="EMBL" id="KAJ4437317.1"/>
    </source>
</evidence>
<name>A0ABQ8SUE6_PERAM</name>
<comment type="caution">
    <text evidence="1">The sequence shown here is derived from an EMBL/GenBank/DDBJ whole genome shotgun (WGS) entry which is preliminary data.</text>
</comment>
<proteinExistence type="predicted"/>
<dbReference type="EMBL" id="JAJSOF020000021">
    <property type="protein sequence ID" value="KAJ4437317.1"/>
    <property type="molecule type" value="Genomic_DNA"/>
</dbReference>
<sequence>MLKDMLIELKSARVVWGEDKCKQDEDHGYRKVPVRIRNEAVEQINNFTYLGVGLLFLDSRLDDKSFSTE</sequence>
<protein>
    <submittedName>
        <fullName evidence="1">Uncharacterized protein</fullName>
    </submittedName>
</protein>